<dbReference type="Pfam" id="PF00240">
    <property type="entry name" value="ubiquitin"/>
    <property type="match status" value="1"/>
</dbReference>
<dbReference type="Proteomes" id="UP000245884">
    <property type="component" value="Unassembled WGS sequence"/>
</dbReference>
<dbReference type="CDD" id="cd01796">
    <property type="entry name" value="Ubl_Ddi1_like"/>
    <property type="match status" value="1"/>
</dbReference>
<evidence type="ECO:0000256" key="4">
    <source>
        <dbReference type="ARBA" id="ARBA00022801"/>
    </source>
</evidence>
<sequence>MITITDADNDNIYPLDCDASITLADVKALLEADSSIPAARQALYFNATLMTEAEKTLEAYGVKDGDLLALRDSGRQQQQQPVASGSRQPTARGAGDRMMPRLAANPRWPSSFASKSSPTLTS</sequence>
<evidence type="ECO:0000313" key="8">
    <source>
        <dbReference type="Proteomes" id="UP000245884"/>
    </source>
</evidence>
<dbReference type="InterPro" id="IPR033882">
    <property type="entry name" value="DDI1_N"/>
</dbReference>
<dbReference type="Gene3D" id="3.10.20.90">
    <property type="entry name" value="Phosphatidylinositol 3-kinase Catalytic Subunit, Chain A, domain 1"/>
    <property type="match status" value="1"/>
</dbReference>
<keyword evidence="2" id="KW-0645">Protease</keyword>
<dbReference type="STRING" id="1569628.A0A316UQA7"/>
<organism evidence="7 8">
    <name type="scientific">Jaminaea rosea</name>
    <dbReference type="NCBI Taxonomy" id="1569628"/>
    <lineage>
        <taxon>Eukaryota</taxon>
        <taxon>Fungi</taxon>
        <taxon>Dikarya</taxon>
        <taxon>Basidiomycota</taxon>
        <taxon>Ustilaginomycotina</taxon>
        <taxon>Exobasidiomycetes</taxon>
        <taxon>Microstromatales</taxon>
        <taxon>Microstromatales incertae sedis</taxon>
        <taxon>Jaminaea</taxon>
    </lineage>
</organism>
<reference evidence="7 8" key="1">
    <citation type="journal article" date="2018" name="Mol. Biol. Evol.">
        <title>Broad Genomic Sampling Reveals a Smut Pathogenic Ancestry of the Fungal Clade Ustilaginomycotina.</title>
        <authorList>
            <person name="Kijpornyongpan T."/>
            <person name="Mondo S.J."/>
            <person name="Barry K."/>
            <person name="Sandor L."/>
            <person name="Lee J."/>
            <person name="Lipzen A."/>
            <person name="Pangilinan J."/>
            <person name="LaButti K."/>
            <person name="Hainaut M."/>
            <person name="Henrissat B."/>
            <person name="Grigoriev I.V."/>
            <person name="Spatafora J.W."/>
            <person name="Aime M.C."/>
        </authorList>
    </citation>
    <scope>NUCLEOTIDE SEQUENCE [LARGE SCALE GENOMIC DNA]</scope>
    <source>
        <strain evidence="7 8">MCA 5214</strain>
    </source>
</reference>
<name>A0A316UQA7_9BASI</name>
<dbReference type="OrthoDB" id="1047367at2759"/>
<dbReference type="EMBL" id="KZ819668">
    <property type="protein sequence ID" value="PWN27476.1"/>
    <property type="molecule type" value="Genomic_DNA"/>
</dbReference>
<feature type="compositionally biased region" description="Polar residues" evidence="5">
    <location>
        <begin position="111"/>
        <end position="122"/>
    </location>
</feature>
<evidence type="ECO:0000256" key="1">
    <source>
        <dbReference type="ARBA" id="ARBA00009136"/>
    </source>
</evidence>
<evidence type="ECO:0000259" key="6">
    <source>
        <dbReference type="PROSITE" id="PS50053"/>
    </source>
</evidence>
<dbReference type="AlphaFoldDB" id="A0A316UQA7"/>
<dbReference type="PANTHER" id="PTHR15397:SF3">
    <property type="entry name" value="DNA DAMAGE INDUCIBLE 1 HOMOLOG 2"/>
    <property type="match status" value="1"/>
</dbReference>
<dbReference type="InterPro" id="IPR029071">
    <property type="entry name" value="Ubiquitin-like_domsf"/>
</dbReference>
<accession>A0A316UQA7</accession>
<keyword evidence="4" id="KW-0378">Hydrolase</keyword>
<evidence type="ECO:0000256" key="5">
    <source>
        <dbReference type="SAM" id="MobiDB-lite"/>
    </source>
</evidence>
<feature type="domain" description="Ubiquitin-like" evidence="6">
    <location>
        <begin position="1"/>
        <end position="70"/>
    </location>
</feature>
<keyword evidence="8" id="KW-1185">Reference proteome</keyword>
<keyword evidence="3" id="KW-0064">Aspartyl protease</keyword>
<feature type="region of interest" description="Disordered" evidence="5">
    <location>
        <begin position="72"/>
        <end position="122"/>
    </location>
</feature>
<dbReference type="RefSeq" id="XP_025362088.1">
    <property type="nucleotide sequence ID" value="XM_025503763.1"/>
</dbReference>
<dbReference type="InterPro" id="IPR000626">
    <property type="entry name" value="Ubiquitin-like_dom"/>
</dbReference>
<evidence type="ECO:0000256" key="2">
    <source>
        <dbReference type="ARBA" id="ARBA00022670"/>
    </source>
</evidence>
<dbReference type="GeneID" id="37025586"/>
<dbReference type="GO" id="GO:0004190">
    <property type="term" value="F:aspartic-type endopeptidase activity"/>
    <property type="evidence" value="ECO:0007669"/>
    <property type="project" value="UniProtKB-KW"/>
</dbReference>
<feature type="compositionally biased region" description="Polar residues" evidence="5">
    <location>
        <begin position="75"/>
        <end position="89"/>
    </location>
</feature>
<evidence type="ECO:0000256" key="3">
    <source>
        <dbReference type="ARBA" id="ARBA00022750"/>
    </source>
</evidence>
<evidence type="ECO:0000313" key="7">
    <source>
        <dbReference type="EMBL" id="PWN27476.1"/>
    </source>
</evidence>
<dbReference type="PROSITE" id="PS50053">
    <property type="entry name" value="UBIQUITIN_2"/>
    <property type="match status" value="1"/>
</dbReference>
<dbReference type="PANTHER" id="PTHR15397">
    <property type="entry name" value="SODIUM-GLUCOSE COTRANSPORTER REGULATORY PROTEIN -RELATED"/>
    <property type="match status" value="1"/>
</dbReference>
<proteinExistence type="inferred from homology"/>
<gene>
    <name evidence="7" type="ORF">BDZ90DRAFT_180243</name>
</gene>
<dbReference type="SUPFAM" id="SSF54236">
    <property type="entry name" value="Ubiquitin-like"/>
    <property type="match status" value="1"/>
</dbReference>
<comment type="similarity">
    <text evidence="1">Belongs to the DDI1 family.</text>
</comment>
<dbReference type="GO" id="GO:0006508">
    <property type="term" value="P:proteolysis"/>
    <property type="evidence" value="ECO:0007669"/>
    <property type="project" value="UniProtKB-KW"/>
</dbReference>
<protein>
    <recommendedName>
        <fullName evidence="6">Ubiquitin-like domain-containing protein</fullName>
    </recommendedName>
</protein>